<dbReference type="EMBL" id="GEMB01003696">
    <property type="protein sequence ID" value="JAR99524.1"/>
    <property type="molecule type" value="Transcribed_RNA"/>
</dbReference>
<sequence>MLKLLVLLWLFNYSESRILVSKKILNKYLVVNKEVYFIYFLYNVGEVSAINVTIEDQDIVSVNTTLIPIKEYSGPIKV</sequence>
<evidence type="ECO:0000256" key="1">
    <source>
        <dbReference type="SAM" id="SignalP"/>
    </source>
</evidence>
<protein>
    <submittedName>
        <fullName evidence="2">Translocon-associated protein subunit beta</fullName>
    </submittedName>
</protein>
<dbReference type="Pfam" id="PF05753">
    <property type="entry name" value="TRAP_beta"/>
    <property type="match status" value="1"/>
</dbReference>
<proteinExistence type="predicted"/>
<feature type="chain" id="PRO_5007904767" evidence="1">
    <location>
        <begin position="17"/>
        <end position="78"/>
    </location>
</feature>
<name>A0A170Y3M9_TRIIF</name>
<organism evidence="2">
    <name type="scientific">Triatoma infestans</name>
    <name type="common">Assassin bug</name>
    <dbReference type="NCBI Taxonomy" id="30076"/>
    <lineage>
        <taxon>Eukaryota</taxon>
        <taxon>Metazoa</taxon>
        <taxon>Ecdysozoa</taxon>
        <taxon>Arthropoda</taxon>
        <taxon>Hexapoda</taxon>
        <taxon>Insecta</taxon>
        <taxon>Pterygota</taxon>
        <taxon>Neoptera</taxon>
        <taxon>Paraneoptera</taxon>
        <taxon>Hemiptera</taxon>
        <taxon>Heteroptera</taxon>
        <taxon>Panheteroptera</taxon>
        <taxon>Cimicomorpha</taxon>
        <taxon>Reduviidae</taxon>
        <taxon>Triatominae</taxon>
        <taxon>Triatoma</taxon>
    </lineage>
</organism>
<keyword evidence="1" id="KW-0732">Signal</keyword>
<reference evidence="2" key="1">
    <citation type="submission" date="2016-04" db="EMBL/GenBank/DDBJ databases">
        <authorList>
            <person name="Calderon-Fernandez G.M.Sr."/>
        </authorList>
    </citation>
    <scope>NUCLEOTIDE SEQUENCE</scope>
    <source>
        <strain evidence="2">Int1</strain>
        <tissue evidence="2">Integument</tissue>
    </source>
</reference>
<dbReference type="AlphaFoldDB" id="A0A170Y3M9"/>
<reference evidence="2" key="2">
    <citation type="journal article" date="2017" name="J. Med. Entomol.">
        <title>Transcriptome Analysis of the Triatoma infestans (Hemiptera: Reduviidae) Integument.</title>
        <authorList>
            <person name="Calderon-Fernandez G.M."/>
            <person name="Moriconi D.E."/>
            <person name="Dulbecco A.B."/>
            <person name="Juarez M.P."/>
        </authorList>
    </citation>
    <scope>NUCLEOTIDE SEQUENCE</scope>
    <source>
        <strain evidence="2">Int1</strain>
        <tissue evidence="2">Integument</tissue>
    </source>
</reference>
<feature type="signal peptide" evidence="1">
    <location>
        <begin position="1"/>
        <end position="16"/>
    </location>
</feature>
<accession>A0A170Y3M9</accession>
<feature type="non-terminal residue" evidence="2">
    <location>
        <position position="78"/>
    </location>
</feature>
<evidence type="ECO:0000313" key="2">
    <source>
        <dbReference type="EMBL" id="JAR99524.1"/>
    </source>
</evidence>